<sequence>MSVAVAPTAVSRSARSIWTRGRGVLLALTLLLAAGVALAAITSGDKHGRLDPRAADPLGSKAVATLLKDHGVYVDVVTTLDGATSAAGPDTTLLVAVPDLLSRAQQHALHAATSGAGGRTVLVAAGAA</sequence>
<dbReference type="EMBL" id="JAGIQL010000216">
    <property type="protein sequence ID" value="MBP0461669.1"/>
    <property type="molecule type" value="Genomic_DNA"/>
</dbReference>
<gene>
    <name evidence="2" type="ORF">JFN87_30050</name>
</gene>
<name>A0A940MEN4_9ACTN</name>
<dbReference type="AlphaFoldDB" id="A0A940MEN4"/>
<feature type="non-terminal residue" evidence="2">
    <location>
        <position position="128"/>
    </location>
</feature>
<feature type="domain" description="DUF4350" evidence="1">
    <location>
        <begin position="54"/>
        <end position="125"/>
    </location>
</feature>
<reference evidence="2" key="1">
    <citation type="submission" date="2021-03" db="EMBL/GenBank/DDBJ databases">
        <title>Whole genome sequence of Streptomyces bomunensis MMS17-BM035.</title>
        <authorList>
            <person name="Lee J.H."/>
        </authorList>
    </citation>
    <scope>NUCLEOTIDE SEQUENCE</scope>
    <source>
        <strain evidence="2">MMS17-BM035</strain>
    </source>
</reference>
<evidence type="ECO:0000259" key="1">
    <source>
        <dbReference type="Pfam" id="PF14258"/>
    </source>
</evidence>
<evidence type="ECO:0000313" key="2">
    <source>
        <dbReference type="EMBL" id="MBP0461669.1"/>
    </source>
</evidence>
<dbReference type="Pfam" id="PF14258">
    <property type="entry name" value="DUF4350"/>
    <property type="match status" value="1"/>
</dbReference>
<evidence type="ECO:0000313" key="3">
    <source>
        <dbReference type="Proteomes" id="UP000670475"/>
    </source>
</evidence>
<dbReference type="InterPro" id="IPR025646">
    <property type="entry name" value="DUF4350"/>
</dbReference>
<comment type="caution">
    <text evidence="2">The sequence shown here is derived from an EMBL/GenBank/DDBJ whole genome shotgun (WGS) entry which is preliminary data.</text>
</comment>
<protein>
    <submittedName>
        <fullName evidence="2">DUF4350 domain-containing protein</fullName>
    </submittedName>
</protein>
<accession>A0A940MEN4</accession>
<keyword evidence="3" id="KW-1185">Reference proteome</keyword>
<proteinExistence type="predicted"/>
<dbReference type="Proteomes" id="UP000670475">
    <property type="component" value="Unassembled WGS sequence"/>
</dbReference>
<dbReference type="RefSeq" id="WP_209345188.1">
    <property type="nucleotide sequence ID" value="NZ_JAGIQL010000216.1"/>
</dbReference>
<organism evidence="2 3">
    <name type="scientific">Streptomyces montanisoli</name>
    <dbReference type="NCBI Taxonomy" id="2798581"/>
    <lineage>
        <taxon>Bacteria</taxon>
        <taxon>Bacillati</taxon>
        <taxon>Actinomycetota</taxon>
        <taxon>Actinomycetes</taxon>
        <taxon>Kitasatosporales</taxon>
        <taxon>Streptomycetaceae</taxon>
        <taxon>Streptomyces</taxon>
    </lineage>
</organism>